<evidence type="ECO:0000256" key="1">
    <source>
        <dbReference type="SAM" id="MobiDB-lite"/>
    </source>
</evidence>
<organism evidence="2 3">
    <name type="scientific">Tetrabaena socialis</name>
    <dbReference type="NCBI Taxonomy" id="47790"/>
    <lineage>
        <taxon>Eukaryota</taxon>
        <taxon>Viridiplantae</taxon>
        <taxon>Chlorophyta</taxon>
        <taxon>core chlorophytes</taxon>
        <taxon>Chlorophyceae</taxon>
        <taxon>CS clade</taxon>
        <taxon>Chlamydomonadales</taxon>
        <taxon>Tetrabaenaceae</taxon>
        <taxon>Tetrabaena</taxon>
    </lineage>
</organism>
<comment type="caution">
    <text evidence="2">The sequence shown here is derived from an EMBL/GenBank/DDBJ whole genome shotgun (WGS) entry which is preliminary data.</text>
</comment>
<feature type="region of interest" description="Disordered" evidence="1">
    <location>
        <begin position="42"/>
        <end position="74"/>
    </location>
</feature>
<name>A0A2J8AGV4_9CHLO</name>
<evidence type="ECO:0000313" key="2">
    <source>
        <dbReference type="EMBL" id="PNH11741.1"/>
    </source>
</evidence>
<accession>A0A2J8AGV4</accession>
<keyword evidence="3" id="KW-1185">Reference proteome</keyword>
<dbReference type="AlphaFoldDB" id="A0A2J8AGV4"/>
<protein>
    <submittedName>
        <fullName evidence="2">Uncharacterized protein</fullName>
    </submittedName>
</protein>
<evidence type="ECO:0000313" key="3">
    <source>
        <dbReference type="Proteomes" id="UP000236333"/>
    </source>
</evidence>
<sequence>MRWPASLAPLSLLVAAAAAAVGRRALLLLLLLLLRVAERGPEGAGGGEAEGVAGRDATQRTRGQACGSSLTMTRPPSLGMGGTYSSLILLTFWPRMFMAPRQPCAVTTWSALVEESGLLSKTTRLSWLKSMLSGTSSSLSSSYTVRPGTTACPSRYSRRRTWGGEQGAGGGAGGGVQGNGGWKAAFQTGDSLLSLTPVLNCWPLTLTTTPSAETMVKQVMYSVAAMAIDVR</sequence>
<feature type="compositionally biased region" description="Polar residues" evidence="1">
    <location>
        <begin position="60"/>
        <end position="74"/>
    </location>
</feature>
<proteinExistence type="predicted"/>
<gene>
    <name evidence="2" type="ORF">TSOC_001427</name>
</gene>
<reference evidence="2 3" key="1">
    <citation type="journal article" date="2017" name="Mol. Biol. Evol.">
        <title>The 4-celled Tetrabaena socialis nuclear genome reveals the essential components for genetic control of cell number at the origin of multicellularity in the volvocine lineage.</title>
        <authorList>
            <person name="Featherston J."/>
            <person name="Arakaki Y."/>
            <person name="Hanschen E.R."/>
            <person name="Ferris P.J."/>
            <person name="Michod R.E."/>
            <person name="Olson B.J.S.C."/>
            <person name="Nozaki H."/>
            <person name="Durand P.M."/>
        </authorList>
    </citation>
    <scope>NUCLEOTIDE SEQUENCE [LARGE SCALE GENOMIC DNA]</scope>
    <source>
        <strain evidence="2 3">NIES-571</strain>
    </source>
</reference>
<dbReference type="Proteomes" id="UP000236333">
    <property type="component" value="Unassembled WGS sequence"/>
</dbReference>
<dbReference type="EMBL" id="PGGS01000023">
    <property type="protein sequence ID" value="PNH11741.1"/>
    <property type="molecule type" value="Genomic_DNA"/>
</dbReference>